<dbReference type="PANTHER" id="PTHR30250:SF26">
    <property type="entry name" value="PSMA PROTEIN"/>
    <property type="match status" value="1"/>
</dbReference>
<dbReference type="Proteomes" id="UP000283981">
    <property type="component" value="Unassembled WGS sequence"/>
</dbReference>
<evidence type="ECO:0000256" key="5">
    <source>
        <dbReference type="ARBA" id="ARBA00023136"/>
    </source>
</evidence>
<comment type="caution">
    <text evidence="7">The sequence shown here is derived from an EMBL/GenBank/DDBJ whole genome shotgun (WGS) entry which is preliminary data.</text>
</comment>
<evidence type="ECO:0000256" key="2">
    <source>
        <dbReference type="ARBA" id="ARBA00022475"/>
    </source>
</evidence>
<reference evidence="7 8" key="1">
    <citation type="submission" date="2018-08" db="EMBL/GenBank/DDBJ databases">
        <title>A genome reference for cultivated species of the human gut microbiota.</title>
        <authorList>
            <person name="Zou Y."/>
            <person name="Xue W."/>
            <person name="Luo G."/>
        </authorList>
    </citation>
    <scope>NUCLEOTIDE SEQUENCE [LARGE SCALE GENOMIC DNA]</scope>
    <source>
        <strain evidence="7 8">AM21-18</strain>
    </source>
</reference>
<dbReference type="AlphaFoldDB" id="A0A414URJ5"/>
<evidence type="ECO:0000256" key="4">
    <source>
        <dbReference type="ARBA" id="ARBA00022989"/>
    </source>
</evidence>
<dbReference type="GO" id="GO:0005886">
    <property type="term" value="C:plasma membrane"/>
    <property type="evidence" value="ECO:0007669"/>
    <property type="project" value="UniProtKB-SubCell"/>
</dbReference>
<dbReference type="Pfam" id="PF01943">
    <property type="entry name" value="Polysacc_synt"/>
    <property type="match status" value="1"/>
</dbReference>
<dbReference type="PANTHER" id="PTHR30250">
    <property type="entry name" value="PST FAMILY PREDICTED COLANIC ACID TRANSPORTER"/>
    <property type="match status" value="1"/>
</dbReference>
<sequence length="499" mass="55978">MEKRQYFGGAMISYIAIIFNVVLGILYTPWMVGKIGQSSYALYTIANSVISIFMIDFGLSAAVSRFVAKYRAENEDSKSNKLLGSVTILYILIDILIFIILMVIYLNIATIYKGLSFDELKVLKRLFVIVAIYSLLAFPFTPLGGIITAYEKFIHLKLCDFIYKILTVVFVIIALLHDYGVEAVVLASVFSGICAIILKLFIIYKKTPVRYCFTWVDKKLLKSIFTFSVWMTVSSIAQRCVFNIAPSVLAYTSSSKEVALFAPANTLEGYFYMIAAAVNGMFLAKISKLIADSKEHEIVNLMINVGKYQTILMGFILVGFICVGEDFMRLWMGVEYVGSWPCAILLFIPDILLFSQQIANTTAIAQNKVKKISLAYVAMAFVCIALSLVLGKWIGALGSCVAIMLGHIALFIISNVVYYKELNIDVFLFYKKVYMPFVFPCIGSVFLGYWLCNYVITIDGWSGLFVKGIMISAIYILAIISFMFNSNERSKIIRLLRGV</sequence>
<dbReference type="InterPro" id="IPR002797">
    <property type="entry name" value="Polysacc_synth"/>
</dbReference>
<dbReference type="EMBL" id="QRIS01000044">
    <property type="protein sequence ID" value="RHG79098.1"/>
    <property type="molecule type" value="Genomic_DNA"/>
</dbReference>
<accession>A0A414URJ5</accession>
<feature type="transmembrane region" description="Helical" evidence="6">
    <location>
        <begin position="183"/>
        <end position="204"/>
    </location>
</feature>
<evidence type="ECO:0000313" key="7">
    <source>
        <dbReference type="EMBL" id="RHG79098.1"/>
    </source>
</evidence>
<dbReference type="InterPro" id="IPR050833">
    <property type="entry name" value="Poly_Biosynth_Transport"/>
</dbReference>
<feature type="transmembrane region" description="Helical" evidence="6">
    <location>
        <begin position="311"/>
        <end position="331"/>
    </location>
</feature>
<feature type="transmembrane region" description="Helical" evidence="6">
    <location>
        <begin position="161"/>
        <end position="177"/>
    </location>
</feature>
<feature type="transmembrane region" description="Helical" evidence="6">
    <location>
        <begin position="269"/>
        <end position="290"/>
    </location>
</feature>
<feature type="transmembrane region" description="Helical" evidence="6">
    <location>
        <begin position="396"/>
        <end position="417"/>
    </location>
</feature>
<evidence type="ECO:0000256" key="1">
    <source>
        <dbReference type="ARBA" id="ARBA00004651"/>
    </source>
</evidence>
<feature type="transmembrane region" description="Helical" evidence="6">
    <location>
        <begin position="437"/>
        <end position="458"/>
    </location>
</feature>
<feature type="transmembrane region" description="Helical" evidence="6">
    <location>
        <begin position="337"/>
        <end position="354"/>
    </location>
</feature>
<name>A0A414URJ5_MEDGN</name>
<keyword evidence="2" id="KW-1003">Cell membrane</keyword>
<organism evidence="7 8">
    <name type="scientific">Mediterraneibacter gnavus</name>
    <name type="common">Ruminococcus gnavus</name>
    <dbReference type="NCBI Taxonomy" id="33038"/>
    <lineage>
        <taxon>Bacteria</taxon>
        <taxon>Bacillati</taxon>
        <taxon>Bacillota</taxon>
        <taxon>Clostridia</taxon>
        <taxon>Lachnospirales</taxon>
        <taxon>Lachnospiraceae</taxon>
        <taxon>Mediterraneibacter</taxon>
    </lineage>
</organism>
<feature type="transmembrane region" description="Helical" evidence="6">
    <location>
        <begin position="7"/>
        <end position="28"/>
    </location>
</feature>
<comment type="subcellular location">
    <subcellularLocation>
        <location evidence="1">Cell membrane</location>
        <topology evidence="1">Multi-pass membrane protein</topology>
    </subcellularLocation>
</comment>
<evidence type="ECO:0000256" key="6">
    <source>
        <dbReference type="SAM" id="Phobius"/>
    </source>
</evidence>
<gene>
    <name evidence="7" type="ORF">DW243_16830</name>
</gene>
<evidence type="ECO:0000256" key="3">
    <source>
        <dbReference type="ARBA" id="ARBA00022692"/>
    </source>
</evidence>
<feature type="transmembrane region" description="Helical" evidence="6">
    <location>
        <begin position="82"/>
        <end position="106"/>
    </location>
</feature>
<protein>
    <recommendedName>
        <fullName evidence="9">Polysaccharide biosynthesis protein C-terminal domain-containing protein</fullName>
    </recommendedName>
</protein>
<keyword evidence="3 6" id="KW-0812">Transmembrane</keyword>
<feature type="transmembrane region" description="Helical" evidence="6">
    <location>
        <begin position="224"/>
        <end position="249"/>
    </location>
</feature>
<evidence type="ECO:0000313" key="8">
    <source>
        <dbReference type="Proteomes" id="UP000283981"/>
    </source>
</evidence>
<keyword evidence="4 6" id="KW-1133">Transmembrane helix</keyword>
<proteinExistence type="predicted"/>
<feature type="transmembrane region" description="Helical" evidence="6">
    <location>
        <begin position="126"/>
        <end position="149"/>
    </location>
</feature>
<evidence type="ECO:0008006" key="9">
    <source>
        <dbReference type="Google" id="ProtNLM"/>
    </source>
</evidence>
<feature type="transmembrane region" description="Helical" evidence="6">
    <location>
        <begin position="464"/>
        <end position="484"/>
    </location>
</feature>
<keyword evidence="5 6" id="KW-0472">Membrane</keyword>
<feature type="transmembrane region" description="Helical" evidence="6">
    <location>
        <begin position="40"/>
        <end position="62"/>
    </location>
</feature>
<dbReference type="RefSeq" id="WP_118208116.1">
    <property type="nucleotide sequence ID" value="NZ_QRIP01000044.1"/>
</dbReference>
<feature type="transmembrane region" description="Helical" evidence="6">
    <location>
        <begin position="374"/>
        <end position="390"/>
    </location>
</feature>